<dbReference type="InterPro" id="IPR005119">
    <property type="entry name" value="LysR_subst-bd"/>
</dbReference>
<evidence type="ECO:0000256" key="3">
    <source>
        <dbReference type="ARBA" id="ARBA00023125"/>
    </source>
</evidence>
<dbReference type="InterPro" id="IPR036388">
    <property type="entry name" value="WH-like_DNA-bd_sf"/>
</dbReference>
<gene>
    <name evidence="6" type="primary">yybE_1</name>
    <name evidence="6" type="ORF">PghCCS26_00140</name>
</gene>
<dbReference type="PANTHER" id="PTHR30419">
    <property type="entry name" value="HTH-TYPE TRANSCRIPTIONAL REGULATOR YBHD"/>
    <property type="match status" value="1"/>
</dbReference>
<dbReference type="InterPro" id="IPR036390">
    <property type="entry name" value="WH_DNA-bd_sf"/>
</dbReference>
<keyword evidence="7" id="KW-1185">Reference proteome</keyword>
<dbReference type="Gene3D" id="3.40.190.290">
    <property type="match status" value="1"/>
</dbReference>
<evidence type="ECO:0000256" key="4">
    <source>
        <dbReference type="ARBA" id="ARBA00023163"/>
    </source>
</evidence>
<evidence type="ECO:0000313" key="6">
    <source>
        <dbReference type="EMBL" id="GMK42887.1"/>
    </source>
</evidence>
<evidence type="ECO:0000256" key="2">
    <source>
        <dbReference type="ARBA" id="ARBA00023015"/>
    </source>
</evidence>
<comment type="similarity">
    <text evidence="1">Belongs to the LysR transcriptional regulatory family.</text>
</comment>
<keyword evidence="3" id="KW-0238">DNA-binding</keyword>
<dbReference type="Proteomes" id="UP001285921">
    <property type="component" value="Unassembled WGS sequence"/>
</dbReference>
<dbReference type="SUPFAM" id="SSF53850">
    <property type="entry name" value="Periplasmic binding protein-like II"/>
    <property type="match status" value="1"/>
</dbReference>
<keyword evidence="2" id="KW-0805">Transcription regulation</keyword>
<reference evidence="6 7" key="1">
    <citation type="submission" date="2023-05" db="EMBL/GenBank/DDBJ databases">
        <title>Draft genome of Paenibacillus sp. CCS26.</title>
        <authorList>
            <person name="Akita H."/>
            <person name="Shinto Y."/>
            <person name="Kimura Z."/>
        </authorList>
    </citation>
    <scope>NUCLEOTIDE SEQUENCE [LARGE SCALE GENOMIC DNA]</scope>
    <source>
        <strain evidence="6 7">CCS26</strain>
    </source>
</reference>
<dbReference type="Gene3D" id="1.10.10.10">
    <property type="entry name" value="Winged helix-like DNA-binding domain superfamily/Winged helix DNA-binding domain"/>
    <property type="match status" value="1"/>
</dbReference>
<dbReference type="PRINTS" id="PR00039">
    <property type="entry name" value="HTHLYSR"/>
</dbReference>
<dbReference type="CDD" id="cd05466">
    <property type="entry name" value="PBP2_LTTR_substrate"/>
    <property type="match status" value="1"/>
</dbReference>
<sequence length="288" mass="32397">MRMDWLVAFRQTAEMKSLTKASELLHISQPALSKQIRNLEVELGAPLLVRSTTGVTLTPAGHILLEGSKNILNEMNAIRREIALAQDEGKSDLTIGSWPSIATIFLPGQIARSQQAIGQLDIKFRVFYCFYDLLTSLENGIIDAALFDDRGVNHSFFSTPVFSEKFFMFVNVDHPVYGNKDEVSFDEIKHENFVMLTEGCDARMLIDQEFSNRNEKMNIALEFELGQSILGYIHANLGISILPEIFIIQMKNTTKAIPIADFGTVREISAITREKSVNRQLGFIFDSV</sequence>
<comment type="caution">
    <text evidence="6">The sequence shown here is derived from an EMBL/GenBank/DDBJ whole genome shotgun (WGS) entry which is preliminary data.</text>
</comment>
<accession>A0ABQ6NFH6</accession>
<feature type="domain" description="HTH lysR-type" evidence="5">
    <location>
        <begin position="1"/>
        <end position="58"/>
    </location>
</feature>
<name>A0ABQ6NFH6_9BACL</name>
<dbReference type="Pfam" id="PF00126">
    <property type="entry name" value="HTH_1"/>
    <property type="match status" value="1"/>
</dbReference>
<proteinExistence type="inferred from homology"/>
<protein>
    <submittedName>
        <fullName evidence="6">HTH-type transcriptional regulator YybE</fullName>
    </submittedName>
</protein>
<organism evidence="6 7">
    <name type="scientific">Paenibacillus glycanilyticus</name>
    <dbReference type="NCBI Taxonomy" id="126569"/>
    <lineage>
        <taxon>Bacteria</taxon>
        <taxon>Bacillati</taxon>
        <taxon>Bacillota</taxon>
        <taxon>Bacilli</taxon>
        <taxon>Bacillales</taxon>
        <taxon>Paenibacillaceae</taxon>
        <taxon>Paenibacillus</taxon>
    </lineage>
</organism>
<evidence type="ECO:0000256" key="1">
    <source>
        <dbReference type="ARBA" id="ARBA00009437"/>
    </source>
</evidence>
<dbReference type="PROSITE" id="PS50931">
    <property type="entry name" value="HTH_LYSR"/>
    <property type="match status" value="1"/>
</dbReference>
<dbReference type="SUPFAM" id="SSF46785">
    <property type="entry name" value="Winged helix' DNA-binding domain"/>
    <property type="match status" value="1"/>
</dbReference>
<evidence type="ECO:0000313" key="7">
    <source>
        <dbReference type="Proteomes" id="UP001285921"/>
    </source>
</evidence>
<dbReference type="InterPro" id="IPR000847">
    <property type="entry name" value="LysR_HTH_N"/>
</dbReference>
<evidence type="ECO:0000259" key="5">
    <source>
        <dbReference type="PROSITE" id="PS50931"/>
    </source>
</evidence>
<dbReference type="InterPro" id="IPR050950">
    <property type="entry name" value="HTH-type_LysR_regulators"/>
</dbReference>
<keyword evidence="4" id="KW-0804">Transcription</keyword>
<dbReference type="RefSeq" id="WP_317978403.1">
    <property type="nucleotide sequence ID" value="NZ_BTCL01000001.1"/>
</dbReference>
<dbReference type="Pfam" id="PF03466">
    <property type="entry name" value="LysR_substrate"/>
    <property type="match status" value="1"/>
</dbReference>
<dbReference type="EMBL" id="BTCL01000001">
    <property type="protein sequence ID" value="GMK42887.1"/>
    <property type="molecule type" value="Genomic_DNA"/>
</dbReference>